<dbReference type="AlphaFoldDB" id="A0A7W5Z1N2"/>
<name>A0A7W5Z1N2_9HYPH</name>
<sequence>MGITKKITLLTFASTLAFASGLFLRPEAGFIRLPAAIANEQTPEQPQRVFPQGLGFGLVPPPDMQLSQRFPGFEDEARETAIMMTELPPDLFPSLEKNLREPEQEPEGFKLISREAWPVNGGKGVLVVASQLHEGETIYKWVLLRGTPASVAVVTFQISSDARDHYTDDVVRATLRSVGDRDHAQIVADVQTLPFIIDETLDDATAEDRTGFRIARVIPGNSAMLTDGPKDLVQGAEQPIVLVGGGKAAILGRLEQDRFARQAFSSLSGVRGMQVRRAEGVTRDGVDWHEIEGEGQDAASGVKVRVTQAVRFDRSDFIRFVLVARDNAYDDAARFLDRLRDTVAIRTDAAKDETPTADKPSSEGG</sequence>
<reference evidence="1 2" key="1">
    <citation type="submission" date="2020-08" db="EMBL/GenBank/DDBJ databases">
        <title>Genomic Encyclopedia of Type Strains, Phase IV (KMG-IV): sequencing the most valuable type-strain genomes for metagenomic binning, comparative biology and taxonomic classification.</title>
        <authorList>
            <person name="Goeker M."/>
        </authorList>
    </citation>
    <scope>NUCLEOTIDE SEQUENCE [LARGE SCALE GENOMIC DNA]</scope>
    <source>
        <strain evidence="1 2">DSM 28760</strain>
    </source>
</reference>
<evidence type="ECO:0000313" key="1">
    <source>
        <dbReference type="EMBL" id="MBB3808418.1"/>
    </source>
</evidence>
<protein>
    <submittedName>
        <fullName evidence="1">Uncharacterized protein</fullName>
    </submittedName>
</protein>
<accession>A0A7W5Z1N2</accession>
<organism evidence="1 2">
    <name type="scientific">Pseudochelatococcus contaminans</name>
    <dbReference type="NCBI Taxonomy" id="1538103"/>
    <lineage>
        <taxon>Bacteria</taxon>
        <taxon>Pseudomonadati</taxon>
        <taxon>Pseudomonadota</taxon>
        <taxon>Alphaproteobacteria</taxon>
        <taxon>Hyphomicrobiales</taxon>
        <taxon>Chelatococcaceae</taxon>
        <taxon>Pseudochelatococcus</taxon>
    </lineage>
</organism>
<comment type="caution">
    <text evidence="1">The sequence shown here is derived from an EMBL/GenBank/DDBJ whole genome shotgun (WGS) entry which is preliminary data.</text>
</comment>
<evidence type="ECO:0000313" key="2">
    <source>
        <dbReference type="Proteomes" id="UP000537592"/>
    </source>
</evidence>
<gene>
    <name evidence="1" type="ORF">FHS81_000472</name>
</gene>
<dbReference type="EMBL" id="JACICC010000001">
    <property type="protein sequence ID" value="MBB3808418.1"/>
    <property type="molecule type" value="Genomic_DNA"/>
</dbReference>
<proteinExistence type="predicted"/>
<dbReference type="RefSeq" id="WP_183750412.1">
    <property type="nucleotide sequence ID" value="NZ_JACICC010000001.1"/>
</dbReference>
<dbReference type="Proteomes" id="UP000537592">
    <property type="component" value="Unassembled WGS sequence"/>
</dbReference>
<keyword evidence="2" id="KW-1185">Reference proteome</keyword>